<dbReference type="GO" id="GO:0004930">
    <property type="term" value="F:G protein-coupled receptor activity"/>
    <property type="evidence" value="ECO:0007669"/>
    <property type="project" value="UniProtKB-KW"/>
</dbReference>
<reference evidence="10 11" key="1">
    <citation type="journal article" date="2017" name="Nat. Ecol. Evol.">
        <title>Scallop genome provides insights into evolution of bilaterian karyotype and development.</title>
        <authorList>
            <person name="Wang S."/>
            <person name="Zhang J."/>
            <person name="Jiao W."/>
            <person name="Li J."/>
            <person name="Xun X."/>
            <person name="Sun Y."/>
            <person name="Guo X."/>
            <person name="Huan P."/>
            <person name="Dong B."/>
            <person name="Zhang L."/>
            <person name="Hu X."/>
            <person name="Sun X."/>
            <person name="Wang J."/>
            <person name="Zhao C."/>
            <person name="Wang Y."/>
            <person name="Wang D."/>
            <person name="Huang X."/>
            <person name="Wang R."/>
            <person name="Lv J."/>
            <person name="Li Y."/>
            <person name="Zhang Z."/>
            <person name="Liu B."/>
            <person name="Lu W."/>
            <person name="Hui Y."/>
            <person name="Liang J."/>
            <person name="Zhou Z."/>
            <person name="Hou R."/>
            <person name="Li X."/>
            <person name="Liu Y."/>
            <person name="Li H."/>
            <person name="Ning X."/>
            <person name="Lin Y."/>
            <person name="Zhao L."/>
            <person name="Xing Q."/>
            <person name="Dou J."/>
            <person name="Li Y."/>
            <person name="Mao J."/>
            <person name="Guo H."/>
            <person name="Dou H."/>
            <person name="Li T."/>
            <person name="Mu C."/>
            <person name="Jiang W."/>
            <person name="Fu Q."/>
            <person name="Fu X."/>
            <person name="Miao Y."/>
            <person name="Liu J."/>
            <person name="Yu Q."/>
            <person name="Li R."/>
            <person name="Liao H."/>
            <person name="Li X."/>
            <person name="Kong Y."/>
            <person name="Jiang Z."/>
            <person name="Chourrout D."/>
            <person name="Li R."/>
            <person name="Bao Z."/>
        </authorList>
    </citation>
    <scope>NUCLEOTIDE SEQUENCE [LARGE SCALE GENOMIC DNA]</scope>
    <source>
        <strain evidence="10 11">PY_sf001</strain>
    </source>
</reference>
<evidence type="ECO:0000313" key="10">
    <source>
        <dbReference type="EMBL" id="OWF55097.1"/>
    </source>
</evidence>
<name>A0A210R296_MIZYE</name>
<feature type="transmembrane region" description="Helical" evidence="8">
    <location>
        <begin position="153"/>
        <end position="180"/>
    </location>
</feature>
<evidence type="ECO:0000256" key="8">
    <source>
        <dbReference type="SAM" id="Phobius"/>
    </source>
</evidence>
<keyword evidence="6 10" id="KW-0675">Receptor</keyword>
<dbReference type="InterPro" id="IPR000276">
    <property type="entry name" value="GPCR_Rhodpsn"/>
</dbReference>
<dbReference type="PANTHER" id="PTHR24243:SF233">
    <property type="entry name" value="THYROTROPIN-RELEASING HORMONE RECEPTOR"/>
    <property type="match status" value="1"/>
</dbReference>
<dbReference type="GO" id="GO:0005886">
    <property type="term" value="C:plasma membrane"/>
    <property type="evidence" value="ECO:0007669"/>
    <property type="project" value="TreeGrafter"/>
</dbReference>
<dbReference type="OrthoDB" id="10036964at2759"/>
<dbReference type="PROSITE" id="PS50262">
    <property type="entry name" value="G_PROTEIN_RECEP_F1_2"/>
    <property type="match status" value="1"/>
</dbReference>
<keyword evidence="2 8" id="KW-0812">Transmembrane</keyword>
<organism evidence="10 11">
    <name type="scientific">Mizuhopecten yessoensis</name>
    <name type="common">Japanese scallop</name>
    <name type="synonym">Patinopecten yessoensis</name>
    <dbReference type="NCBI Taxonomy" id="6573"/>
    <lineage>
        <taxon>Eukaryota</taxon>
        <taxon>Metazoa</taxon>
        <taxon>Spiralia</taxon>
        <taxon>Lophotrochozoa</taxon>
        <taxon>Mollusca</taxon>
        <taxon>Bivalvia</taxon>
        <taxon>Autobranchia</taxon>
        <taxon>Pteriomorphia</taxon>
        <taxon>Pectinida</taxon>
        <taxon>Pectinoidea</taxon>
        <taxon>Pectinidae</taxon>
        <taxon>Mizuhopecten</taxon>
    </lineage>
</organism>
<protein>
    <submittedName>
        <fullName evidence="10">Neuromedin-U receptor 2</fullName>
    </submittedName>
</protein>
<dbReference type="InterPro" id="IPR017452">
    <property type="entry name" value="GPCR_Rhodpsn_7TM"/>
</dbReference>
<evidence type="ECO:0000256" key="7">
    <source>
        <dbReference type="ARBA" id="ARBA00023224"/>
    </source>
</evidence>
<keyword evidence="3 8" id="KW-1133">Transmembrane helix</keyword>
<feature type="domain" description="G-protein coupled receptors family 1 profile" evidence="9">
    <location>
        <begin position="1"/>
        <end position="216"/>
    </location>
</feature>
<feature type="transmembrane region" description="Helical" evidence="8">
    <location>
        <begin position="6"/>
        <end position="28"/>
    </location>
</feature>
<evidence type="ECO:0000256" key="4">
    <source>
        <dbReference type="ARBA" id="ARBA00023040"/>
    </source>
</evidence>
<dbReference type="Proteomes" id="UP000242188">
    <property type="component" value="Unassembled WGS sequence"/>
</dbReference>
<sequence length="270" mass="31679">MKHGRAIPFLELLFIHASILIMLGVSFGRYYAVCRPLQSYSTCGRSRTLVMMACMWGVAALFAIPMIVIAHVETATFHRDASIIQVCRAHIFLTWHYAYVICIFCVFFVIPFFVMLFIYSSIIRGVLKESAHIEENSNSKSFRRTSLRNQRQIVGMLFVIVVVFFLCTLPLRIVIFWFAFTDTKHIQNLGLEGYLNLVWCGRIFQYLNSAINPFIYSAFSSKFRWAFKYILGLKKKEEFSWSRTSQRTFASTHYSFMKQNKQREQKEQYM</sequence>
<dbReference type="Pfam" id="PF00001">
    <property type="entry name" value="7tm_1"/>
    <property type="match status" value="1"/>
</dbReference>
<dbReference type="Gene3D" id="1.20.1070.10">
    <property type="entry name" value="Rhodopsin 7-helix transmembrane proteins"/>
    <property type="match status" value="1"/>
</dbReference>
<comment type="subcellular location">
    <subcellularLocation>
        <location evidence="1">Membrane</location>
        <topology evidence="1">Multi-pass membrane protein</topology>
    </subcellularLocation>
</comment>
<dbReference type="EMBL" id="NEDP02000770">
    <property type="protein sequence ID" value="OWF55097.1"/>
    <property type="molecule type" value="Genomic_DNA"/>
</dbReference>
<feature type="transmembrane region" description="Helical" evidence="8">
    <location>
        <begin position="49"/>
        <end position="72"/>
    </location>
</feature>
<dbReference type="AlphaFoldDB" id="A0A210R296"/>
<evidence type="ECO:0000256" key="1">
    <source>
        <dbReference type="ARBA" id="ARBA00004141"/>
    </source>
</evidence>
<evidence type="ECO:0000256" key="3">
    <source>
        <dbReference type="ARBA" id="ARBA00022989"/>
    </source>
</evidence>
<evidence type="ECO:0000313" key="11">
    <source>
        <dbReference type="Proteomes" id="UP000242188"/>
    </source>
</evidence>
<dbReference type="SUPFAM" id="SSF81321">
    <property type="entry name" value="Family A G protein-coupled receptor-like"/>
    <property type="match status" value="1"/>
</dbReference>
<keyword evidence="7" id="KW-0807">Transducer</keyword>
<gene>
    <name evidence="10" type="ORF">KP79_PYT17080</name>
</gene>
<proteinExistence type="predicted"/>
<evidence type="ECO:0000256" key="5">
    <source>
        <dbReference type="ARBA" id="ARBA00023136"/>
    </source>
</evidence>
<keyword evidence="5 8" id="KW-0472">Membrane</keyword>
<feature type="transmembrane region" description="Helical" evidence="8">
    <location>
        <begin position="97"/>
        <end position="119"/>
    </location>
</feature>
<dbReference type="PRINTS" id="PR00237">
    <property type="entry name" value="GPCRRHODOPSN"/>
</dbReference>
<comment type="caution">
    <text evidence="10">The sequence shown here is derived from an EMBL/GenBank/DDBJ whole genome shotgun (WGS) entry which is preliminary data.</text>
</comment>
<accession>A0A210R296</accession>
<evidence type="ECO:0000256" key="6">
    <source>
        <dbReference type="ARBA" id="ARBA00023170"/>
    </source>
</evidence>
<evidence type="ECO:0000256" key="2">
    <source>
        <dbReference type="ARBA" id="ARBA00022692"/>
    </source>
</evidence>
<dbReference type="PANTHER" id="PTHR24243">
    <property type="entry name" value="G-PROTEIN COUPLED RECEPTOR"/>
    <property type="match status" value="1"/>
</dbReference>
<keyword evidence="4" id="KW-0297">G-protein coupled receptor</keyword>
<evidence type="ECO:0000259" key="9">
    <source>
        <dbReference type="PROSITE" id="PS50262"/>
    </source>
</evidence>
<keyword evidence="11" id="KW-1185">Reference proteome</keyword>